<dbReference type="EMBL" id="QXFW01000765">
    <property type="protein sequence ID" value="KAE9003511.1"/>
    <property type="molecule type" value="Genomic_DNA"/>
</dbReference>
<feature type="region of interest" description="Disordered" evidence="1">
    <location>
        <begin position="61"/>
        <end position="88"/>
    </location>
</feature>
<dbReference type="Proteomes" id="UP000460718">
    <property type="component" value="Unassembled WGS sequence"/>
</dbReference>
<sequence>MSAGHQRFYLTQKTPSRLEEAFAVALQKDYSVTASHVFDFSRPPTPAEPELTPMEIDAIQQQYGRRREPTSSQRSSNPSSTRGSRPMRYFRCGIPGHRAVVCRAPSPVLANLTTTDVAVQKPATTSSDSRLVVLSLHVEGAKRPLRALPDSSATNNFIRAESLSVFPTDINIREGAGDMIVKYADGKPRRSLQRSTTCAHEFDEFYSSEEFLVIELRVSIDYDFGIPWLARRQPDIGWLTRTVCPRDIDVNAVLAFLCGTPNQWPHVAVMDPGSMAHAAREVGDGPLCARFSEDDDDVVEHGFPRLDEQ</sequence>
<organism evidence="2 3">
    <name type="scientific">Phytophthora fragariae</name>
    <dbReference type="NCBI Taxonomy" id="53985"/>
    <lineage>
        <taxon>Eukaryota</taxon>
        <taxon>Sar</taxon>
        <taxon>Stramenopiles</taxon>
        <taxon>Oomycota</taxon>
        <taxon>Peronosporomycetes</taxon>
        <taxon>Peronosporales</taxon>
        <taxon>Peronosporaceae</taxon>
        <taxon>Phytophthora</taxon>
    </lineage>
</organism>
<dbReference type="InterPro" id="IPR021109">
    <property type="entry name" value="Peptidase_aspartic_dom_sf"/>
</dbReference>
<name>A0A6A3K8V9_9STRA</name>
<comment type="caution">
    <text evidence="2">The sequence shown here is derived from an EMBL/GenBank/DDBJ whole genome shotgun (WGS) entry which is preliminary data.</text>
</comment>
<dbReference type="CDD" id="cd00303">
    <property type="entry name" value="retropepsin_like"/>
    <property type="match status" value="1"/>
</dbReference>
<gene>
    <name evidence="2" type="ORF">PF011_g12867</name>
</gene>
<feature type="compositionally biased region" description="Low complexity" evidence="1">
    <location>
        <begin position="70"/>
        <end position="86"/>
    </location>
</feature>
<evidence type="ECO:0008006" key="4">
    <source>
        <dbReference type="Google" id="ProtNLM"/>
    </source>
</evidence>
<dbReference type="Gene3D" id="2.40.70.10">
    <property type="entry name" value="Acid Proteases"/>
    <property type="match status" value="1"/>
</dbReference>
<dbReference type="AlphaFoldDB" id="A0A6A3K8V9"/>
<evidence type="ECO:0000313" key="2">
    <source>
        <dbReference type="EMBL" id="KAE9003511.1"/>
    </source>
</evidence>
<proteinExistence type="predicted"/>
<evidence type="ECO:0000313" key="3">
    <source>
        <dbReference type="Proteomes" id="UP000460718"/>
    </source>
</evidence>
<evidence type="ECO:0000256" key="1">
    <source>
        <dbReference type="SAM" id="MobiDB-lite"/>
    </source>
</evidence>
<accession>A0A6A3K8V9</accession>
<protein>
    <recommendedName>
        <fullName evidence="4">CCHC-type domain-containing protein</fullName>
    </recommendedName>
</protein>
<reference evidence="2 3" key="1">
    <citation type="submission" date="2018-09" db="EMBL/GenBank/DDBJ databases">
        <title>Genomic investigation of the strawberry pathogen Phytophthora fragariae indicates pathogenicity is determined by transcriptional variation in three key races.</title>
        <authorList>
            <person name="Adams T.M."/>
            <person name="Armitage A.D."/>
            <person name="Sobczyk M.K."/>
            <person name="Bates H.J."/>
            <person name="Dunwell J.M."/>
            <person name="Nellist C.F."/>
            <person name="Harrison R.J."/>
        </authorList>
    </citation>
    <scope>NUCLEOTIDE SEQUENCE [LARGE SCALE GENOMIC DNA]</scope>
    <source>
        <strain evidence="2 3">SCRP245</strain>
    </source>
</reference>